<accession>L5KIL0</accession>
<feature type="region of interest" description="Disordered" evidence="2">
    <location>
        <begin position="1"/>
        <end position="24"/>
    </location>
</feature>
<protein>
    <submittedName>
        <fullName evidence="4">Centrin-3</fullName>
    </submittedName>
</protein>
<dbReference type="PANTHER" id="PTHR23048:SF48">
    <property type="entry name" value="CENTRIN 3"/>
    <property type="match status" value="1"/>
</dbReference>
<dbReference type="FunFam" id="1.10.238.10:FF:000553">
    <property type="entry name" value="Centrin 3"/>
    <property type="match status" value="1"/>
</dbReference>
<dbReference type="PANTHER" id="PTHR23048">
    <property type="entry name" value="MYOSIN LIGHT CHAIN 1, 3"/>
    <property type="match status" value="1"/>
</dbReference>
<gene>
    <name evidence="4" type="ORF">PAL_GLEAN10024964</name>
</gene>
<dbReference type="PROSITE" id="PS50222">
    <property type="entry name" value="EF_HAND_2"/>
    <property type="match status" value="3"/>
</dbReference>
<dbReference type="Proteomes" id="UP000010552">
    <property type="component" value="Unassembled WGS sequence"/>
</dbReference>
<sequence>MSKPVNELVVDKTKRKKRRELSEEQKQEIKDAFELFDTDKDEAIDYHELKVAMRALGFDVKKADVLKILKDYDREATGKITFEDFNEVVTDWILERDPHEEILKAFKLFDDDDSGKISLRNLRRVARELGENMSDEELRAMIEEFDKDGDGEMAHQAKKRHHLYQSQDVIHNYSKEDETLSEIQEYISSNNEGSLLSMKILPVGETIVLNLLLVESLVNNLEF</sequence>
<proteinExistence type="predicted"/>
<dbReference type="InterPro" id="IPR002048">
    <property type="entry name" value="EF_hand_dom"/>
</dbReference>
<keyword evidence="5" id="KW-1185">Reference proteome</keyword>
<dbReference type="InterPro" id="IPR011992">
    <property type="entry name" value="EF-hand-dom_pair"/>
</dbReference>
<dbReference type="STRING" id="9402.L5KIL0"/>
<organism evidence="4 5">
    <name type="scientific">Pteropus alecto</name>
    <name type="common">Black flying fox</name>
    <dbReference type="NCBI Taxonomy" id="9402"/>
    <lineage>
        <taxon>Eukaryota</taxon>
        <taxon>Metazoa</taxon>
        <taxon>Chordata</taxon>
        <taxon>Craniata</taxon>
        <taxon>Vertebrata</taxon>
        <taxon>Euteleostomi</taxon>
        <taxon>Mammalia</taxon>
        <taxon>Eutheria</taxon>
        <taxon>Laurasiatheria</taxon>
        <taxon>Chiroptera</taxon>
        <taxon>Yinpterochiroptera</taxon>
        <taxon>Pteropodoidea</taxon>
        <taxon>Pteropodidae</taxon>
        <taxon>Pteropodinae</taxon>
        <taxon>Pteropus</taxon>
    </lineage>
</organism>
<keyword evidence="1" id="KW-0479">Metal-binding</keyword>
<evidence type="ECO:0000259" key="3">
    <source>
        <dbReference type="PROSITE" id="PS50222"/>
    </source>
</evidence>
<dbReference type="AlphaFoldDB" id="L5KIL0"/>
<dbReference type="SUPFAM" id="SSF47473">
    <property type="entry name" value="EF-hand"/>
    <property type="match status" value="1"/>
</dbReference>
<dbReference type="EMBL" id="KB030673">
    <property type="protein sequence ID" value="ELK11499.1"/>
    <property type="molecule type" value="Genomic_DNA"/>
</dbReference>
<dbReference type="FunCoup" id="L5KIL0">
    <property type="interactions" value="1166"/>
</dbReference>
<evidence type="ECO:0000256" key="2">
    <source>
        <dbReference type="SAM" id="MobiDB-lite"/>
    </source>
</evidence>
<dbReference type="SMART" id="SM00054">
    <property type="entry name" value="EFh"/>
    <property type="match status" value="4"/>
</dbReference>
<dbReference type="Gene3D" id="1.10.238.10">
    <property type="entry name" value="EF-hand"/>
    <property type="match status" value="2"/>
</dbReference>
<dbReference type="GO" id="GO:0005509">
    <property type="term" value="F:calcium ion binding"/>
    <property type="evidence" value="ECO:0007669"/>
    <property type="project" value="InterPro"/>
</dbReference>
<dbReference type="CDD" id="cd00051">
    <property type="entry name" value="EFh"/>
    <property type="match status" value="1"/>
</dbReference>
<evidence type="ECO:0000313" key="5">
    <source>
        <dbReference type="Proteomes" id="UP000010552"/>
    </source>
</evidence>
<evidence type="ECO:0000256" key="1">
    <source>
        <dbReference type="ARBA" id="ARBA00022723"/>
    </source>
</evidence>
<dbReference type="eggNOG" id="KOG0028">
    <property type="taxonomic scope" value="Eukaryota"/>
</dbReference>
<feature type="domain" description="EF-hand" evidence="3">
    <location>
        <begin position="24"/>
        <end position="59"/>
    </location>
</feature>
<dbReference type="Pfam" id="PF13499">
    <property type="entry name" value="EF-hand_7"/>
    <property type="match status" value="2"/>
</dbReference>
<dbReference type="InterPro" id="IPR050230">
    <property type="entry name" value="CALM/Myosin/TropC-like"/>
</dbReference>
<dbReference type="InParanoid" id="L5KIL0"/>
<reference evidence="5" key="1">
    <citation type="journal article" date="2013" name="Science">
        <title>Comparative analysis of bat genomes provides insight into the evolution of flight and immunity.</title>
        <authorList>
            <person name="Zhang G."/>
            <person name="Cowled C."/>
            <person name="Shi Z."/>
            <person name="Huang Z."/>
            <person name="Bishop-Lilly K.A."/>
            <person name="Fang X."/>
            <person name="Wynne J.W."/>
            <person name="Xiong Z."/>
            <person name="Baker M.L."/>
            <person name="Zhao W."/>
            <person name="Tachedjian M."/>
            <person name="Zhu Y."/>
            <person name="Zhou P."/>
            <person name="Jiang X."/>
            <person name="Ng J."/>
            <person name="Yang L."/>
            <person name="Wu L."/>
            <person name="Xiao J."/>
            <person name="Feng Y."/>
            <person name="Chen Y."/>
            <person name="Sun X."/>
            <person name="Zhang Y."/>
            <person name="Marsh G.A."/>
            <person name="Crameri G."/>
            <person name="Broder C.C."/>
            <person name="Frey K.G."/>
            <person name="Wang L.F."/>
            <person name="Wang J."/>
        </authorList>
    </citation>
    <scope>NUCLEOTIDE SEQUENCE [LARGE SCALE GENOMIC DNA]</scope>
</reference>
<evidence type="ECO:0000313" key="4">
    <source>
        <dbReference type="EMBL" id="ELK11499.1"/>
    </source>
</evidence>
<dbReference type="GO" id="GO:0016460">
    <property type="term" value="C:myosin II complex"/>
    <property type="evidence" value="ECO:0007669"/>
    <property type="project" value="TreeGrafter"/>
</dbReference>
<name>L5KIL0_PTEAL</name>
<dbReference type="FunFam" id="1.10.238.10:FF:000189">
    <property type="entry name" value="Centrin 3"/>
    <property type="match status" value="1"/>
</dbReference>
<feature type="domain" description="EF-hand" evidence="3">
    <location>
        <begin position="97"/>
        <end position="132"/>
    </location>
</feature>
<feature type="domain" description="EF-hand" evidence="3">
    <location>
        <begin position="60"/>
        <end position="95"/>
    </location>
</feature>